<organism evidence="2">
    <name type="scientific">Brassica napus</name>
    <name type="common">Rape</name>
    <dbReference type="NCBI Taxonomy" id="3708"/>
    <lineage>
        <taxon>Eukaryota</taxon>
        <taxon>Viridiplantae</taxon>
        <taxon>Streptophyta</taxon>
        <taxon>Embryophyta</taxon>
        <taxon>Tracheophyta</taxon>
        <taxon>Spermatophyta</taxon>
        <taxon>Magnoliopsida</taxon>
        <taxon>eudicotyledons</taxon>
        <taxon>Gunneridae</taxon>
        <taxon>Pentapetalae</taxon>
        <taxon>rosids</taxon>
        <taxon>malvids</taxon>
        <taxon>Brassicales</taxon>
        <taxon>Brassicaceae</taxon>
        <taxon>Brassiceae</taxon>
        <taxon>Brassica</taxon>
    </lineage>
</organism>
<feature type="transmembrane region" description="Helical" evidence="1">
    <location>
        <begin position="207"/>
        <end position="234"/>
    </location>
</feature>
<proteinExistence type="predicted"/>
<keyword evidence="2" id="KW-0496">Mitochondrion</keyword>
<keyword evidence="2" id="KW-0614">Plasmid</keyword>
<keyword evidence="1" id="KW-0812">Transmembrane</keyword>
<geneLocation type="plasmid" evidence="2">
    <name>linear plasmid</name>
</geneLocation>
<dbReference type="EMBL" id="AB073400">
    <property type="protein sequence ID" value="BAC16367.1"/>
    <property type="molecule type" value="Genomic_DNA"/>
</dbReference>
<gene>
    <name evidence="2" type="primary">orf4</name>
</gene>
<evidence type="ECO:0000256" key="1">
    <source>
        <dbReference type="SAM" id="Phobius"/>
    </source>
</evidence>
<name>Q8HD76_BRANA</name>
<dbReference type="KEGG" id="bna:1466280"/>
<keyword evidence="1" id="KW-0472">Membrane</keyword>
<keyword evidence="1" id="KW-1133">Transmembrane helix</keyword>
<reference evidence="2" key="1">
    <citation type="journal article" date="2002" name="Mol. Genet. Genomics">
        <title>Structural features and expression analysis of a linear mitochondrial plasmid in rapeseed (Brassica napus L.).</title>
        <authorList>
            <person name="Handa H."/>
            <person name="Itani K."/>
            <person name="Sato H."/>
        </authorList>
    </citation>
    <scope>NUCLEOTIDE SEQUENCE</scope>
    <source>
        <plasmid evidence="2">linear plasmid</plasmid>
    </source>
</reference>
<sequence>MNMILSFRMYDSTLSQKCYPKLLFSNYNFSGKIICSGVQVRTVSPSSLFKMRKLYSLMMTTRESNNRNQSMKTISESNSRNQSMLKEHGEVCIKPNQSSSFRSSSISSEKYGSVADATPLLRSGLTNTSAIGGVVSSSGRKEALGKIVQDSSNVIDLSIGERLLLNDESRMRMKFSSFSTSGLKSLDPSMSMTLNILHRKGIKVPQILSDVVLSNPIFLSDISLFVLIFIGIMFNDHIYLIHMSSNPLALFCKVYPAFTDNLRDIYVNNLCRIDKKPIPCECGDIFNNIVKEQVPENIYDPLDLNELSPPKKVKNLICALGGIILLMFFLEKTGGTEILKDATFFQWYQGFQVNHMTLYKSK</sequence>
<evidence type="ECO:0000313" key="2">
    <source>
        <dbReference type="EMBL" id="BAC16367.1"/>
    </source>
</evidence>
<accession>Q8HD76</accession>
<geneLocation type="mitochondrion" evidence="2"/>
<dbReference type="AlphaFoldDB" id="Q8HD76"/>
<dbReference type="GeneID" id="1466280"/>
<protein>
    <submittedName>
        <fullName evidence="2">Orf4 protein</fullName>
    </submittedName>
</protein>
<dbReference type="RefSeq" id="NP_862326.1">
    <property type="nucleotide sequence ID" value="NC_004946.1"/>
</dbReference>